<evidence type="ECO:0000313" key="1">
    <source>
        <dbReference type="EMBL" id="AZQ64822.1"/>
    </source>
</evidence>
<name>A0A3S9P9R1_9BACT</name>
<reference evidence="1 2" key="1">
    <citation type="submission" date="2018-12" db="EMBL/GenBank/DDBJ databases">
        <title>Flammeovirga pectinis sp. nov., isolated from the gut of the Korean scallop, Patinopecten yessoensis.</title>
        <authorList>
            <person name="Bae J.-W."/>
            <person name="Jeong Y.-S."/>
            <person name="Kang W."/>
        </authorList>
    </citation>
    <scope>NUCLEOTIDE SEQUENCE [LARGE SCALE GENOMIC DNA]</scope>
    <source>
        <strain evidence="1 2">L12M1</strain>
    </source>
</reference>
<proteinExistence type="predicted"/>
<keyword evidence="2" id="KW-1185">Reference proteome</keyword>
<dbReference type="AlphaFoldDB" id="A0A3S9P9R1"/>
<sequence>MLLLLIIVSSCNESNKTLSYDLEKWEDDTLQCIDSTECKFSINNIFKKSKFFEKRKNFIDFLIEKKINKIQWIEEELLLKSENFEYYYNVNFKTVNGDYFFYNSSEKSLEKIDSYEFKSLMFYTNEINIRYIYQCELTAHMALLYFNYKFE</sequence>
<accession>A0A3S9P9R1</accession>
<protein>
    <submittedName>
        <fullName evidence="1">Uncharacterized protein</fullName>
    </submittedName>
</protein>
<dbReference type="EMBL" id="CP034563">
    <property type="protein sequence ID" value="AZQ64822.1"/>
    <property type="molecule type" value="Genomic_DNA"/>
</dbReference>
<organism evidence="1 2">
    <name type="scientific">Flammeovirga pectinis</name>
    <dbReference type="NCBI Taxonomy" id="2494373"/>
    <lineage>
        <taxon>Bacteria</taxon>
        <taxon>Pseudomonadati</taxon>
        <taxon>Bacteroidota</taxon>
        <taxon>Cytophagia</taxon>
        <taxon>Cytophagales</taxon>
        <taxon>Flammeovirgaceae</taxon>
        <taxon>Flammeovirga</taxon>
    </lineage>
</organism>
<evidence type="ECO:0000313" key="2">
    <source>
        <dbReference type="Proteomes" id="UP000267268"/>
    </source>
</evidence>
<gene>
    <name evidence="1" type="ORF">EI427_21595</name>
</gene>
<dbReference type="Proteomes" id="UP000267268">
    <property type="component" value="Chromosome 2"/>
</dbReference>
<dbReference type="KEGG" id="fll:EI427_21595"/>